<name>A0AAU7DS40_9MICO</name>
<evidence type="ECO:0000259" key="1">
    <source>
        <dbReference type="Pfam" id="PF20026"/>
    </source>
</evidence>
<dbReference type="EMBL" id="CP146203">
    <property type="protein sequence ID" value="XBH20749.1"/>
    <property type="molecule type" value="Genomic_DNA"/>
</dbReference>
<dbReference type="Pfam" id="PF18953">
    <property type="entry name" value="SAP_new25"/>
    <property type="match status" value="1"/>
</dbReference>
<dbReference type="Pfam" id="PF20026">
    <property type="entry name" value="DUF6434"/>
    <property type="match status" value="1"/>
</dbReference>
<protein>
    <submittedName>
        <fullName evidence="2">DUF6434 domain-containing protein</fullName>
    </submittedName>
</protein>
<dbReference type="AlphaFoldDB" id="A0AAU7DS40"/>
<feature type="domain" description="DUF6434" evidence="1">
    <location>
        <begin position="77"/>
        <end position="135"/>
    </location>
</feature>
<sequence>MTSAPENRPTLSTELPEQTFLRWYWLKDELELFARQNNIRASGSKALLTDRIGAALAGRTFVEPTPVRRTGSQQLSGPLLPSTRIPAGQRSSQIVRAWMLEQIGPGFHFDAAMREFFAQSDGTKTMQDAVDHFHATRDQASKSIDNQFEYNRFTRAWHRDFPEGSRDELLKAWRVYRNTPIDERGFA</sequence>
<dbReference type="InterPro" id="IPR045492">
    <property type="entry name" value="DUF6434"/>
</dbReference>
<reference evidence="2" key="1">
    <citation type="submission" date="2024-02" db="EMBL/GenBank/DDBJ databases">
        <title>Tomenella chthoni gen. nov. sp. nov., a member of the family Jonesiaceae isolated from bat guano.</title>
        <authorList>
            <person name="Miller S.L."/>
            <person name="King J."/>
            <person name="Sankaranarayanan K."/>
            <person name="Lawson P.A."/>
        </authorList>
    </citation>
    <scope>NUCLEOTIDE SEQUENCE</scope>
    <source>
        <strain evidence="2">BS-20</strain>
    </source>
</reference>
<evidence type="ECO:0000313" key="2">
    <source>
        <dbReference type="EMBL" id="XBH20749.1"/>
    </source>
</evidence>
<accession>A0AAU7DS40</accession>
<proteinExistence type="predicted"/>
<organism evidence="2">
    <name type="scientific">Jonesiaceae bacterium BS-20</name>
    <dbReference type="NCBI Taxonomy" id="3120821"/>
    <lineage>
        <taxon>Bacteria</taxon>
        <taxon>Bacillati</taxon>
        <taxon>Actinomycetota</taxon>
        <taxon>Actinomycetes</taxon>
        <taxon>Micrococcales</taxon>
        <taxon>Jonesiaceae</taxon>
    </lineage>
</organism>
<gene>
    <name evidence="2" type="ORF">V5R04_10985</name>
</gene>